<dbReference type="InterPro" id="IPR055933">
    <property type="entry name" value="DUF7511"/>
</dbReference>
<accession>A0ABD5RZ25</accession>
<evidence type="ECO:0000259" key="1">
    <source>
        <dbReference type="Pfam" id="PF24351"/>
    </source>
</evidence>
<evidence type="ECO:0000313" key="2">
    <source>
        <dbReference type="EMBL" id="MFC6724566.1"/>
    </source>
</evidence>
<sequence>MSITDPSRSDDAESVAFPSFELEYAFDDASEPTEVTLFSTSGEDDPVTNWLTVDVDHAVPLEEVR</sequence>
<evidence type="ECO:0000313" key="3">
    <source>
        <dbReference type="Proteomes" id="UP001596328"/>
    </source>
</evidence>
<comment type="caution">
    <text evidence="2">The sequence shown here is derived from an EMBL/GenBank/DDBJ whole genome shotgun (WGS) entry which is preliminary data.</text>
</comment>
<proteinExistence type="predicted"/>
<dbReference type="Pfam" id="PF24351">
    <property type="entry name" value="DUF7511"/>
    <property type="match status" value="1"/>
</dbReference>
<dbReference type="AlphaFoldDB" id="A0ABD5RZ25"/>
<feature type="domain" description="DUF7511" evidence="1">
    <location>
        <begin position="29"/>
        <end position="65"/>
    </location>
</feature>
<protein>
    <recommendedName>
        <fullName evidence="1">DUF7511 domain-containing protein</fullName>
    </recommendedName>
</protein>
<organism evidence="2 3">
    <name type="scientific">Halobium palmae</name>
    <dbReference type="NCBI Taxonomy" id="1776492"/>
    <lineage>
        <taxon>Archaea</taxon>
        <taxon>Methanobacteriati</taxon>
        <taxon>Methanobacteriota</taxon>
        <taxon>Stenosarchaea group</taxon>
        <taxon>Halobacteria</taxon>
        <taxon>Halobacteriales</taxon>
        <taxon>Haloferacaceae</taxon>
        <taxon>Halobium</taxon>
    </lineage>
</organism>
<dbReference type="Proteomes" id="UP001596328">
    <property type="component" value="Unassembled WGS sequence"/>
</dbReference>
<dbReference type="EMBL" id="JBHSWU010000216">
    <property type="protein sequence ID" value="MFC6724566.1"/>
    <property type="molecule type" value="Genomic_DNA"/>
</dbReference>
<gene>
    <name evidence="2" type="ORF">ACFQE1_09305</name>
</gene>
<name>A0ABD5RZ25_9EURY</name>
<keyword evidence="3" id="KW-1185">Reference proteome</keyword>
<reference evidence="2 3" key="1">
    <citation type="journal article" date="2019" name="Int. J. Syst. Evol. Microbiol.">
        <title>The Global Catalogue of Microorganisms (GCM) 10K type strain sequencing project: providing services to taxonomists for standard genome sequencing and annotation.</title>
        <authorList>
            <consortium name="The Broad Institute Genomics Platform"/>
            <consortium name="The Broad Institute Genome Sequencing Center for Infectious Disease"/>
            <person name="Wu L."/>
            <person name="Ma J."/>
        </authorList>
    </citation>
    <scope>NUCLEOTIDE SEQUENCE [LARGE SCALE GENOMIC DNA]</scope>
    <source>
        <strain evidence="2 3">NBRC 111368</strain>
    </source>
</reference>